<name>A0A2W5V5A6_9CAUL</name>
<dbReference type="SUPFAM" id="SSF46785">
    <property type="entry name" value="Winged helix' DNA-binding domain"/>
    <property type="match status" value="1"/>
</dbReference>
<dbReference type="Gene3D" id="1.10.10.10">
    <property type="entry name" value="Winged helix-like DNA-binding domain superfamily/Winged helix DNA-binding domain"/>
    <property type="match status" value="1"/>
</dbReference>
<comment type="caution">
    <text evidence="5">The sequence shown here is derived from an EMBL/GenBank/DDBJ whole genome shotgun (WGS) entry which is preliminary data.</text>
</comment>
<dbReference type="Pfam" id="PF03965">
    <property type="entry name" value="Penicillinase_R"/>
    <property type="match status" value="1"/>
</dbReference>
<protein>
    <submittedName>
        <fullName evidence="5">BlaI/MecI/CopY family transcriptional regulator</fullName>
    </submittedName>
</protein>
<evidence type="ECO:0000256" key="4">
    <source>
        <dbReference type="ARBA" id="ARBA00023163"/>
    </source>
</evidence>
<proteinExistence type="inferred from homology"/>
<dbReference type="Proteomes" id="UP000249393">
    <property type="component" value="Unassembled WGS sequence"/>
</dbReference>
<keyword evidence="4" id="KW-0804">Transcription</keyword>
<dbReference type="GO" id="GO:0045892">
    <property type="term" value="P:negative regulation of DNA-templated transcription"/>
    <property type="evidence" value="ECO:0007669"/>
    <property type="project" value="InterPro"/>
</dbReference>
<evidence type="ECO:0000256" key="3">
    <source>
        <dbReference type="ARBA" id="ARBA00023125"/>
    </source>
</evidence>
<dbReference type="InterPro" id="IPR005650">
    <property type="entry name" value="BlaI_family"/>
</dbReference>
<accession>A0A2W5V5A6</accession>
<evidence type="ECO:0000256" key="2">
    <source>
        <dbReference type="ARBA" id="ARBA00023015"/>
    </source>
</evidence>
<evidence type="ECO:0000313" key="6">
    <source>
        <dbReference type="Proteomes" id="UP000249393"/>
    </source>
</evidence>
<dbReference type="RefSeq" id="WP_304277253.1">
    <property type="nucleotide sequence ID" value="NZ_QFQZ01000026.1"/>
</dbReference>
<reference evidence="5 6" key="1">
    <citation type="submission" date="2017-08" db="EMBL/GenBank/DDBJ databases">
        <title>Infants hospitalized years apart are colonized by the same room-sourced microbial strains.</title>
        <authorList>
            <person name="Brooks B."/>
            <person name="Olm M.R."/>
            <person name="Firek B.A."/>
            <person name="Baker R."/>
            <person name="Thomas B.C."/>
            <person name="Morowitz M.J."/>
            <person name="Banfield J.F."/>
        </authorList>
    </citation>
    <scope>NUCLEOTIDE SEQUENCE [LARGE SCALE GENOMIC DNA]</scope>
    <source>
        <strain evidence="5">S2_003_000_R2_4</strain>
    </source>
</reference>
<evidence type="ECO:0000313" key="5">
    <source>
        <dbReference type="EMBL" id="PZR34462.1"/>
    </source>
</evidence>
<organism evidence="5 6">
    <name type="scientific">Caulobacter segnis</name>
    <dbReference type="NCBI Taxonomy" id="88688"/>
    <lineage>
        <taxon>Bacteria</taxon>
        <taxon>Pseudomonadati</taxon>
        <taxon>Pseudomonadota</taxon>
        <taxon>Alphaproteobacteria</taxon>
        <taxon>Caulobacterales</taxon>
        <taxon>Caulobacteraceae</taxon>
        <taxon>Caulobacter</taxon>
    </lineage>
</organism>
<dbReference type="GO" id="GO:0003677">
    <property type="term" value="F:DNA binding"/>
    <property type="evidence" value="ECO:0007669"/>
    <property type="project" value="UniProtKB-KW"/>
</dbReference>
<gene>
    <name evidence="5" type="ORF">DI526_10105</name>
</gene>
<evidence type="ECO:0000256" key="1">
    <source>
        <dbReference type="ARBA" id="ARBA00011046"/>
    </source>
</evidence>
<comment type="similarity">
    <text evidence="1">Belongs to the BlaI transcriptional regulatory family.</text>
</comment>
<keyword evidence="3" id="KW-0238">DNA-binding</keyword>
<keyword evidence="2" id="KW-0805">Transcription regulation</keyword>
<dbReference type="AlphaFoldDB" id="A0A2W5V5A6"/>
<dbReference type="InterPro" id="IPR036388">
    <property type="entry name" value="WH-like_DNA-bd_sf"/>
</dbReference>
<dbReference type="Gene3D" id="1.10.4040.10">
    <property type="entry name" value="Penicillinase repressor domain"/>
    <property type="match status" value="1"/>
</dbReference>
<sequence>MHITAAESHVMEALWRRAPLSADELVAEVGASQNWGEATVKTLINRLLKKKAIKSERAEGRHGYRPLVDRSAYVQAESQGLLDRLFDGQLAPLISHFAQHRPLKAEEVAKLKTLIEGLEEGR</sequence>
<dbReference type="PIRSF" id="PIRSF019455">
    <property type="entry name" value="CopR_AtkY"/>
    <property type="match status" value="1"/>
</dbReference>
<dbReference type="EMBL" id="QFQZ01000026">
    <property type="protein sequence ID" value="PZR34462.1"/>
    <property type="molecule type" value="Genomic_DNA"/>
</dbReference>
<dbReference type="InterPro" id="IPR036390">
    <property type="entry name" value="WH_DNA-bd_sf"/>
</dbReference>